<evidence type="ECO:0000256" key="3">
    <source>
        <dbReference type="ARBA" id="ARBA00022741"/>
    </source>
</evidence>
<evidence type="ECO:0000256" key="8">
    <source>
        <dbReference type="SAM" id="MobiDB-lite"/>
    </source>
</evidence>
<evidence type="ECO:0000256" key="1">
    <source>
        <dbReference type="ARBA" id="ARBA00022605"/>
    </source>
</evidence>
<dbReference type="AlphaFoldDB" id="A0A212L2Y4"/>
<protein>
    <recommendedName>
        <fullName evidence="7">Shikimate kinase</fullName>
        <shortName evidence="7">SK</shortName>
        <ecNumber evidence="7">2.7.1.71</ecNumber>
    </recommendedName>
</protein>
<dbReference type="InterPro" id="IPR031322">
    <property type="entry name" value="Shikimate/glucono_kinase"/>
</dbReference>
<feature type="binding site" evidence="7">
    <location>
        <begin position="36"/>
        <end position="41"/>
    </location>
    <ligand>
        <name>ATP</name>
        <dbReference type="ChEBI" id="CHEBI:30616"/>
    </ligand>
</feature>
<sequence length="200" mass="21520">MSVPSSADATSDRSGPSSITAPARPSPCIILIGMAGAGKSTIGEALAKRLDWAFMDSDHLIEAIYATRLQDVTDALSKDAFLDVEATVISSIKANRAVIATGGSVVYRERAMRHLASLGPIVHLDVPLDIVEERIARNPQRGLAIGPGQTLRDIFLERQELYTRYATLCCEATCKNPQQCVDWIVDNLPPQVTASDAARS</sequence>
<evidence type="ECO:0000256" key="4">
    <source>
        <dbReference type="ARBA" id="ARBA00022777"/>
    </source>
</evidence>
<feature type="binding site" evidence="7">
    <location>
        <position position="58"/>
    </location>
    <ligand>
        <name>substrate</name>
    </ligand>
</feature>
<keyword evidence="7" id="KW-0479">Metal-binding</keyword>
<name>A0A212L2Y4_9BACT</name>
<dbReference type="EC" id="2.7.1.71" evidence="7"/>
<comment type="cofactor">
    <cofactor evidence="7">
        <name>Mg(2+)</name>
        <dbReference type="ChEBI" id="CHEBI:18420"/>
    </cofactor>
    <text evidence="7">Binds 1 Mg(2+) ion per subunit.</text>
</comment>
<comment type="subunit">
    <text evidence="7">Monomer.</text>
</comment>
<dbReference type="InterPro" id="IPR027417">
    <property type="entry name" value="P-loop_NTPase"/>
</dbReference>
<dbReference type="CDD" id="cd00464">
    <property type="entry name" value="SK"/>
    <property type="match status" value="1"/>
</dbReference>
<gene>
    <name evidence="7 9" type="primary">aroK</name>
    <name evidence="9" type="ORF">KL86DES1_20272</name>
</gene>
<dbReference type="GO" id="GO:0009423">
    <property type="term" value="P:chorismate biosynthetic process"/>
    <property type="evidence" value="ECO:0007669"/>
    <property type="project" value="UniProtKB-UniRule"/>
</dbReference>
<keyword evidence="2 7" id="KW-0808">Transferase</keyword>
<keyword evidence="7" id="KW-0460">Magnesium</keyword>
<evidence type="ECO:0000313" key="9">
    <source>
        <dbReference type="EMBL" id="SCM71900.1"/>
    </source>
</evidence>
<dbReference type="Gene3D" id="3.40.50.300">
    <property type="entry name" value="P-loop containing nucleotide triphosphate hydrolases"/>
    <property type="match status" value="1"/>
</dbReference>
<comment type="pathway">
    <text evidence="7">Metabolic intermediate biosynthesis; chorismate biosynthesis; chorismate from D-erythrose 4-phosphate and phosphoenolpyruvate: step 5/7.</text>
</comment>
<keyword evidence="5 7" id="KW-0067">ATP-binding</keyword>
<dbReference type="EMBL" id="FMJC01000002">
    <property type="protein sequence ID" value="SCM71900.1"/>
    <property type="molecule type" value="Genomic_DNA"/>
</dbReference>
<dbReference type="PANTHER" id="PTHR21087:SF16">
    <property type="entry name" value="SHIKIMATE KINASE 1, CHLOROPLASTIC"/>
    <property type="match status" value="1"/>
</dbReference>
<dbReference type="Pfam" id="PF01202">
    <property type="entry name" value="SKI"/>
    <property type="match status" value="1"/>
</dbReference>
<dbReference type="UniPathway" id="UPA00053">
    <property type="reaction ID" value="UER00088"/>
</dbReference>
<evidence type="ECO:0000256" key="7">
    <source>
        <dbReference type="HAMAP-Rule" id="MF_00109"/>
    </source>
</evidence>
<reference evidence="9" key="1">
    <citation type="submission" date="2016-08" db="EMBL/GenBank/DDBJ databases">
        <authorList>
            <person name="Seilhamer J.J."/>
        </authorList>
    </citation>
    <scope>NUCLEOTIDE SEQUENCE</scope>
    <source>
        <strain evidence="9">86-1</strain>
    </source>
</reference>
<dbReference type="HAMAP" id="MF_00109">
    <property type="entry name" value="Shikimate_kinase"/>
    <property type="match status" value="1"/>
</dbReference>
<comment type="similarity">
    <text evidence="7">Belongs to the shikimate kinase family.</text>
</comment>
<accession>A0A212L2Y4</accession>
<keyword evidence="4 7" id="KW-0418">Kinase</keyword>
<feature type="compositionally biased region" description="Polar residues" evidence="8">
    <location>
        <begin position="1"/>
        <end position="20"/>
    </location>
</feature>
<keyword evidence="6 7" id="KW-0057">Aromatic amino acid biosynthesis</keyword>
<dbReference type="SUPFAM" id="SSF52540">
    <property type="entry name" value="P-loop containing nucleoside triphosphate hydrolases"/>
    <property type="match status" value="1"/>
</dbReference>
<dbReference type="GO" id="GO:0005829">
    <property type="term" value="C:cytosol"/>
    <property type="evidence" value="ECO:0007669"/>
    <property type="project" value="TreeGrafter"/>
</dbReference>
<dbReference type="GO" id="GO:0008652">
    <property type="term" value="P:amino acid biosynthetic process"/>
    <property type="evidence" value="ECO:0007669"/>
    <property type="project" value="UniProtKB-KW"/>
</dbReference>
<evidence type="ECO:0000256" key="2">
    <source>
        <dbReference type="ARBA" id="ARBA00022679"/>
    </source>
</evidence>
<comment type="catalytic activity">
    <reaction evidence="7">
        <text>shikimate + ATP = 3-phosphoshikimate + ADP + H(+)</text>
        <dbReference type="Rhea" id="RHEA:13121"/>
        <dbReference type="ChEBI" id="CHEBI:15378"/>
        <dbReference type="ChEBI" id="CHEBI:30616"/>
        <dbReference type="ChEBI" id="CHEBI:36208"/>
        <dbReference type="ChEBI" id="CHEBI:145989"/>
        <dbReference type="ChEBI" id="CHEBI:456216"/>
        <dbReference type="EC" id="2.7.1.71"/>
    </reaction>
</comment>
<dbReference type="PANTHER" id="PTHR21087">
    <property type="entry name" value="SHIKIMATE KINASE"/>
    <property type="match status" value="1"/>
</dbReference>
<evidence type="ECO:0000256" key="6">
    <source>
        <dbReference type="ARBA" id="ARBA00023141"/>
    </source>
</evidence>
<dbReference type="GO" id="GO:0000287">
    <property type="term" value="F:magnesium ion binding"/>
    <property type="evidence" value="ECO:0007669"/>
    <property type="project" value="UniProtKB-UniRule"/>
</dbReference>
<feature type="region of interest" description="Disordered" evidence="8">
    <location>
        <begin position="1"/>
        <end position="22"/>
    </location>
</feature>
<comment type="caution">
    <text evidence="7">Lacks conserved residue(s) required for the propagation of feature annotation.</text>
</comment>
<evidence type="ECO:0000256" key="5">
    <source>
        <dbReference type="ARBA" id="ARBA00022840"/>
    </source>
</evidence>
<keyword evidence="3 7" id="KW-0547">Nucleotide-binding</keyword>
<dbReference type="NCBIfam" id="NF040667">
    <property type="entry name" value="hom_kin_desulfo"/>
    <property type="match status" value="1"/>
</dbReference>
<dbReference type="GO" id="GO:0004765">
    <property type="term" value="F:shikimate kinase activity"/>
    <property type="evidence" value="ECO:0007669"/>
    <property type="project" value="UniProtKB-UniRule"/>
</dbReference>
<proteinExistence type="inferred from homology"/>
<dbReference type="InterPro" id="IPR000623">
    <property type="entry name" value="Shikimate_kinase/TSH1"/>
</dbReference>
<keyword evidence="1 7" id="KW-0028">Amino-acid biosynthesis</keyword>
<keyword evidence="7" id="KW-0963">Cytoplasm</keyword>
<feature type="binding site" evidence="7">
    <location>
        <position position="40"/>
    </location>
    <ligand>
        <name>Mg(2+)</name>
        <dbReference type="ChEBI" id="CHEBI:18420"/>
    </ligand>
</feature>
<organism evidence="9">
    <name type="scientific">uncultured Desulfovibrio sp</name>
    <dbReference type="NCBI Taxonomy" id="167968"/>
    <lineage>
        <taxon>Bacteria</taxon>
        <taxon>Pseudomonadati</taxon>
        <taxon>Thermodesulfobacteriota</taxon>
        <taxon>Desulfovibrionia</taxon>
        <taxon>Desulfovibrionales</taxon>
        <taxon>Desulfovibrionaceae</taxon>
        <taxon>Desulfovibrio</taxon>
        <taxon>environmental samples</taxon>
    </lineage>
</organism>
<dbReference type="RefSeq" id="WP_179979962.1">
    <property type="nucleotide sequence ID" value="NZ_LT608333.1"/>
</dbReference>
<feature type="binding site" evidence="7">
    <location>
        <position position="103"/>
    </location>
    <ligand>
        <name>substrate</name>
    </ligand>
</feature>
<feature type="binding site" evidence="7">
    <location>
        <position position="158"/>
    </location>
    <ligand>
        <name>substrate</name>
    </ligand>
</feature>
<dbReference type="GO" id="GO:0005524">
    <property type="term" value="F:ATP binding"/>
    <property type="evidence" value="ECO:0007669"/>
    <property type="project" value="UniProtKB-UniRule"/>
</dbReference>
<dbReference type="PRINTS" id="PR01100">
    <property type="entry name" value="SHIKIMTKNASE"/>
</dbReference>
<dbReference type="GO" id="GO:0009073">
    <property type="term" value="P:aromatic amino acid family biosynthetic process"/>
    <property type="evidence" value="ECO:0007669"/>
    <property type="project" value="UniProtKB-KW"/>
</dbReference>
<comment type="subcellular location">
    <subcellularLocation>
        <location evidence="7">Cytoplasm</location>
    </subcellularLocation>
</comment>
<feature type="binding site" evidence="7">
    <location>
        <position position="141"/>
    </location>
    <ligand>
        <name>ATP</name>
        <dbReference type="ChEBI" id="CHEBI:30616"/>
    </ligand>
</feature>
<comment type="function">
    <text evidence="7">Catalyzes the specific phosphorylation of the 3-hydroxyl group of shikimic acid using ATP as a cosubstrate.</text>
</comment>